<dbReference type="SUPFAM" id="SSF103473">
    <property type="entry name" value="MFS general substrate transporter"/>
    <property type="match status" value="1"/>
</dbReference>
<dbReference type="PANTHER" id="PTHR11328:SF24">
    <property type="entry name" value="MAJOR FACILITATOR SUPERFAMILY (MFS) PROFILE DOMAIN-CONTAINING PROTEIN"/>
    <property type="match status" value="1"/>
</dbReference>
<organism evidence="3 4">
    <name type="scientific">Deinococcus koreensis</name>
    <dbReference type="NCBI Taxonomy" id="2054903"/>
    <lineage>
        <taxon>Bacteria</taxon>
        <taxon>Thermotogati</taxon>
        <taxon>Deinococcota</taxon>
        <taxon>Deinococci</taxon>
        <taxon>Deinococcales</taxon>
        <taxon>Deinococcaceae</taxon>
        <taxon>Deinococcus</taxon>
    </lineage>
</organism>
<dbReference type="EMBL" id="PPPD01000003">
    <property type="protein sequence ID" value="PNY79539.1"/>
    <property type="molecule type" value="Genomic_DNA"/>
</dbReference>
<feature type="transmembrane region" description="Helical" evidence="2">
    <location>
        <begin position="104"/>
        <end position="128"/>
    </location>
</feature>
<feature type="transmembrane region" description="Helical" evidence="2">
    <location>
        <begin position="48"/>
        <end position="67"/>
    </location>
</feature>
<dbReference type="GO" id="GO:0008643">
    <property type="term" value="P:carbohydrate transport"/>
    <property type="evidence" value="ECO:0007669"/>
    <property type="project" value="InterPro"/>
</dbReference>
<feature type="transmembrane region" description="Helical" evidence="2">
    <location>
        <begin position="309"/>
        <end position="329"/>
    </location>
</feature>
<evidence type="ECO:0008006" key="5">
    <source>
        <dbReference type="Google" id="ProtNLM"/>
    </source>
</evidence>
<evidence type="ECO:0000313" key="3">
    <source>
        <dbReference type="EMBL" id="PNY79539.1"/>
    </source>
</evidence>
<feature type="transmembrane region" description="Helical" evidence="2">
    <location>
        <begin position="335"/>
        <end position="355"/>
    </location>
</feature>
<keyword evidence="2" id="KW-0812">Transmembrane</keyword>
<dbReference type="Gene3D" id="1.20.1250.20">
    <property type="entry name" value="MFS general substrate transporter like domains"/>
    <property type="match status" value="2"/>
</dbReference>
<evidence type="ECO:0000256" key="2">
    <source>
        <dbReference type="SAM" id="Phobius"/>
    </source>
</evidence>
<dbReference type="RefSeq" id="WP_103314053.1">
    <property type="nucleotide sequence ID" value="NZ_PPPD01000003.1"/>
</dbReference>
<feature type="transmembrane region" description="Helical" evidence="2">
    <location>
        <begin position="236"/>
        <end position="258"/>
    </location>
</feature>
<feature type="transmembrane region" description="Helical" evidence="2">
    <location>
        <begin position="12"/>
        <end position="36"/>
    </location>
</feature>
<feature type="region of interest" description="Disordered" evidence="1">
    <location>
        <begin position="462"/>
        <end position="486"/>
    </location>
</feature>
<keyword evidence="2" id="KW-0472">Membrane</keyword>
<dbReference type="GO" id="GO:0015293">
    <property type="term" value="F:symporter activity"/>
    <property type="evidence" value="ECO:0007669"/>
    <property type="project" value="InterPro"/>
</dbReference>
<keyword evidence="4" id="KW-1185">Reference proteome</keyword>
<dbReference type="GO" id="GO:0005886">
    <property type="term" value="C:plasma membrane"/>
    <property type="evidence" value="ECO:0007669"/>
    <property type="project" value="TreeGrafter"/>
</dbReference>
<dbReference type="AlphaFoldDB" id="A0A2K3USM8"/>
<feature type="transmembrane region" description="Helical" evidence="2">
    <location>
        <begin position="278"/>
        <end position="297"/>
    </location>
</feature>
<dbReference type="InterPro" id="IPR039672">
    <property type="entry name" value="MFS_2"/>
</dbReference>
<feature type="transmembrane region" description="Helical" evidence="2">
    <location>
        <begin position="419"/>
        <end position="440"/>
    </location>
</feature>
<comment type="caution">
    <text evidence="3">The sequence shown here is derived from an EMBL/GenBank/DDBJ whole genome shotgun (WGS) entry which is preliminary data.</text>
</comment>
<dbReference type="PANTHER" id="PTHR11328">
    <property type="entry name" value="MAJOR FACILITATOR SUPERFAMILY DOMAIN-CONTAINING PROTEIN"/>
    <property type="match status" value="1"/>
</dbReference>
<keyword evidence="2" id="KW-1133">Transmembrane helix</keyword>
<protein>
    <recommendedName>
        <fullName evidence="5">MFS transporter</fullName>
    </recommendedName>
</protein>
<name>A0A2K3USM8_9DEIO</name>
<sequence length="486" mass="50954">MTPSLRPHERALYGVGDFGASLCNVAVNTWLLYYLINVAQLPPLQAGLAFLAGRLFDALIDPLIGAWSDRLRPRVGRLAFVRWAALPASLLFALLWALPLVPGAGFALACLGFMAASALYALVTVPYSALNAELTRDYDERTALTSVRVAFSMLGTLVAVAAPPALVLGLSGAEDLAATPAGSWLVVAGGFGALMLVTFLLTGFAVREDFAAPAAHSSARNPADQHRLSVQAVRDVFLTAGFRTLLGVFLMTALGFMITNSLLPFFMESVLRLPGAAQGPLLGLLFVSAILAFPVWVRVSARTGKRVCVLVGLSFIIAALLAYVSVVPGGGVSPALLLTLVLNGAGLSAVTLFPWAMLPDVIEFDEVGSGLRRPGLFYALVLLVLKAAGSLGVFSNAALTSVLGYVQGSAVQSEGTVRGLALMMGPVSAGCFALALLCAWRYPITRERHAEVRARLGKLRDAAAEPAHASPDDRAAPPGQRGVPVP</sequence>
<dbReference type="Pfam" id="PF13347">
    <property type="entry name" value="MFS_2"/>
    <property type="match status" value="1"/>
</dbReference>
<dbReference type="Proteomes" id="UP000236379">
    <property type="component" value="Unassembled WGS sequence"/>
</dbReference>
<dbReference type="OrthoDB" id="9764596at2"/>
<proteinExistence type="predicted"/>
<accession>A0A2K3USM8</accession>
<reference evidence="3 4" key="1">
    <citation type="submission" date="2018-01" db="EMBL/GenBank/DDBJ databases">
        <title>Deinococcus koreensis sp. nov., a radiation-resistant bacterium isolated from river water.</title>
        <authorList>
            <person name="Choi A."/>
        </authorList>
    </citation>
    <scope>NUCLEOTIDE SEQUENCE [LARGE SCALE GENOMIC DNA]</scope>
    <source>
        <strain evidence="3 4">SJW1-2</strain>
    </source>
</reference>
<dbReference type="CDD" id="cd17332">
    <property type="entry name" value="MFS_MelB_like"/>
    <property type="match status" value="1"/>
</dbReference>
<evidence type="ECO:0000313" key="4">
    <source>
        <dbReference type="Proteomes" id="UP000236379"/>
    </source>
</evidence>
<dbReference type="InterPro" id="IPR036259">
    <property type="entry name" value="MFS_trans_sf"/>
</dbReference>
<feature type="transmembrane region" description="Helical" evidence="2">
    <location>
        <begin position="149"/>
        <end position="170"/>
    </location>
</feature>
<evidence type="ECO:0000256" key="1">
    <source>
        <dbReference type="SAM" id="MobiDB-lite"/>
    </source>
</evidence>
<feature type="transmembrane region" description="Helical" evidence="2">
    <location>
        <begin position="182"/>
        <end position="206"/>
    </location>
</feature>
<feature type="transmembrane region" description="Helical" evidence="2">
    <location>
        <begin position="376"/>
        <end position="399"/>
    </location>
</feature>
<gene>
    <name evidence="3" type="ORF">CVO96_19120</name>
</gene>
<feature type="transmembrane region" description="Helical" evidence="2">
    <location>
        <begin position="79"/>
        <end position="98"/>
    </location>
</feature>